<dbReference type="AlphaFoldDB" id="A0A2A9EGA6"/>
<dbReference type="PANTHER" id="PTHR30146">
    <property type="entry name" value="LACI-RELATED TRANSCRIPTIONAL REPRESSOR"/>
    <property type="match status" value="1"/>
</dbReference>
<dbReference type="EMBL" id="PDJH01000001">
    <property type="protein sequence ID" value="PFG37551.1"/>
    <property type="molecule type" value="Genomic_DNA"/>
</dbReference>
<dbReference type="CDD" id="cd01392">
    <property type="entry name" value="HTH_LacI"/>
    <property type="match status" value="1"/>
</dbReference>
<sequence>MTTRTLVTANDSSMPTLDEVAAAAGVSRSTASRALNGGARVSPEAQAAVDDAARRLGYVPNRAARSLVTRRTDSIGLVVPEPDERLLTDPFIGATLRGVSAALAHTELQLVLLIARQGEGAANVARYLRSGHVDGAVIVSHHREDGLEKTLETSPVPAVFVGRPFERADRLFYTDVDNISAGRMATQHLIGLGRRRIAHIAGPQDMAAGIDRRAGWLEVLTEAGMRSDATVEVDFSVPEGERAMARLLQSHPDIDAVFAASDALAIGAMRVLRAAGKSIPDDVAVIGYDDLGLAATALPPLTTMRNPVVEMASSAVEQLLALLEKGTHSSVRDDVPPVVFPARLIKRLSA</sequence>
<proteinExistence type="predicted"/>
<dbReference type="GO" id="GO:0003700">
    <property type="term" value="F:DNA-binding transcription factor activity"/>
    <property type="evidence" value="ECO:0007669"/>
    <property type="project" value="TreeGrafter"/>
</dbReference>
<dbReference type="InterPro" id="IPR001761">
    <property type="entry name" value="Peripla_BP/Lac1_sug-bd_dom"/>
</dbReference>
<dbReference type="SUPFAM" id="SSF53822">
    <property type="entry name" value="Periplasmic binding protein-like I"/>
    <property type="match status" value="1"/>
</dbReference>
<comment type="caution">
    <text evidence="5">The sequence shown here is derived from an EMBL/GenBank/DDBJ whole genome shotgun (WGS) entry which is preliminary data.</text>
</comment>
<dbReference type="SUPFAM" id="SSF47413">
    <property type="entry name" value="lambda repressor-like DNA-binding domains"/>
    <property type="match status" value="1"/>
</dbReference>
<dbReference type="InterPro" id="IPR000843">
    <property type="entry name" value="HTH_LacI"/>
</dbReference>
<keyword evidence="3" id="KW-0804">Transcription</keyword>
<dbReference type="Pfam" id="PF00356">
    <property type="entry name" value="LacI"/>
    <property type="match status" value="1"/>
</dbReference>
<evidence type="ECO:0000313" key="6">
    <source>
        <dbReference type="Proteomes" id="UP000221394"/>
    </source>
</evidence>
<dbReference type="SMART" id="SM00354">
    <property type="entry name" value="HTH_LACI"/>
    <property type="match status" value="1"/>
</dbReference>
<reference evidence="5 6" key="1">
    <citation type="submission" date="2017-10" db="EMBL/GenBank/DDBJ databases">
        <title>Sequencing the genomes of 1000 actinobacteria strains.</title>
        <authorList>
            <person name="Klenk H.-P."/>
        </authorList>
    </citation>
    <scope>NUCLEOTIDE SEQUENCE [LARGE SCALE GENOMIC DNA]</scope>
    <source>
        <strain evidence="5 6">DSM 21574</strain>
    </source>
</reference>
<dbReference type="RefSeq" id="WP_342744438.1">
    <property type="nucleotide sequence ID" value="NZ_PDJH01000001.1"/>
</dbReference>
<protein>
    <submittedName>
        <fullName evidence="5">LacI family transcriptional regulator</fullName>
    </submittedName>
</protein>
<dbReference type="Proteomes" id="UP000221394">
    <property type="component" value="Unassembled WGS sequence"/>
</dbReference>
<feature type="domain" description="HTH lacI-type" evidence="4">
    <location>
        <begin position="15"/>
        <end position="69"/>
    </location>
</feature>
<evidence type="ECO:0000313" key="5">
    <source>
        <dbReference type="EMBL" id="PFG37551.1"/>
    </source>
</evidence>
<evidence type="ECO:0000259" key="4">
    <source>
        <dbReference type="PROSITE" id="PS50932"/>
    </source>
</evidence>
<dbReference type="PANTHER" id="PTHR30146:SF109">
    <property type="entry name" value="HTH-TYPE TRANSCRIPTIONAL REGULATOR GALS"/>
    <property type="match status" value="1"/>
</dbReference>
<dbReference type="Gene3D" id="1.10.260.40">
    <property type="entry name" value="lambda repressor-like DNA-binding domains"/>
    <property type="match status" value="1"/>
</dbReference>
<evidence type="ECO:0000256" key="1">
    <source>
        <dbReference type="ARBA" id="ARBA00023015"/>
    </source>
</evidence>
<organism evidence="5 6">
    <name type="scientific">Flavimobilis soli</name>
    <dbReference type="NCBI Taxonomy" id="442709"/>
    <lineage>
        <taxon>Bacteria</taxon>
        <taxon>Bacillati</taxon>
        <taxon>Actinomycetota</taxon>
        <taxon>Actinomycetes</taxon>
        <taxon>Micrococcales</taxon>
        <taxon>Jonesiaceae</taxon>
        <taxon>Flavimobilis</taxon>
    </lineage>
</organism>
<dbReference type="GO" id="GO:0000976">
    <property type="term" value="F:transcription cis-regulatory region binding"/>
    <property type="evidence" value="ECO:0007669"/>
    <property type="project" value="TreeGrafter"/>
</dbReference>
<dbReference type="CDD" id="cd06267">
    <property type="entry name" value="PBP1_LacI_sugar_binding-like"/>
    <property type="match status" value="1"/>
</dbReference>
<dbReference type="InterPro" id="IPR028082">
    <property type="entry name" value="Peripla_BP_I"/>
</dbReference>
<dbReference type="InterPro" id="IPR010982">
    <property type="entry name" value="Lambda_DNA-bd_dom_sf"/>
</dbReference>
<keyword evidence="6" id="KW-1185">Reference proteome</keyword>
<name>A0A2A9EGA6_9MICO</name>
<dbReference type="PROSITE" id="PS50932">
    <property type="entry name" value="HTH_LACI_2"/>
    <property type="match status" value="1"/>
</dbReference>
<evidence type="ECO:0000256" key="2">
    <source>
        <dbReference type="ARBA" id="ARBA00023125"/>
    </source>
</evidence>
<dbReference type="PROSITE" id="PS00356">
    <property type="entry name" value="HTH_LACI_1"/>
    <property type="match status" value="1"/>
</dbReference>
<accession>A0A2A9EGA6</accession>
<keyword evidence="2" id="KW-0238">DNA-binding</keyword>
<dbReference type="Pfam" id="PF00532">
    <property type="entry name" value="Peripla_BP_1"/>
    <property type="match status" value="1"/>
</dbReference>
<keyword evidence="1" id="KW-0805">Transcription regulation</keyword>
<evidence type="ECO:0000256" key="3">
    <source>
        <dbReference type="ARBA" id="ARBA00023163"/>
    </source>
</evidence>
<gene>
    <name evidence="5" type="ORF">ATL41_2318</name>
</gene>
<dbReference type="Gene3D" id="3.40.50.2300">
    <property type="match status" value="2"/>
</dbReference>